<gene>
    <name evidence="1" type="ORF">L6164_034990</name>
</gene>
<comment type="caution">
    <text evidence="1">The sequence shown here is derived from an EMBL/GenBank/DDBJ whole genome shotgun (WGS) entry which is preliminary data.</text>
</comment>
<evidence type="ECO:0000313" key="1">
    <source>
        <dbReference type="EMBL" id="KAI4301743.1"/>
    </source>
</evidence>
<name>A0ACB9KWS8_BAUVA</name>
<evidence type="ECO:0000313" key="2">
    <source>
        <dbReference type="Proteomes" id="UP000828941"/>
    </source>
</evidence>
<reference evidence="1 2" key="1">
    <citation type="journal article" date="2022" name="DNA Res.">
        <title>Chromosomal-level genome assembly of the orchid tree Bauhinia variegata (Leguminosae; Cercidoideae) supports the allotetraploid origin hypothesis of Bauhinia.</title>
        <authorList>
            <person name="Zhong Y."/>
            <person name="Chen Y."/>
            <person name="Zheng D."/>
            <person name="Pang J."/>
            <person name="Liu Y."/>
            <person name="Luo S."/>
            <person name="Meng S."/>
            <person name="Qian L."/>
            <person name="Wei D."/>
            <person name="Dai S."/>
            <person name="Zhou R."/>
        </authorList>
    </citation>
    <scope>NUCLEOTIDE SEQUENCE [LARGE SCALE GENOMIC DNA]</scope>
    <source>
        <strain evidence="1">BV-YZ2020</strain>
    </source>
</reference>
<protein>
    <submittedName>
        <fullName evidence="1">Uncharacterized protein</fullName>
    </submittedName>
</protein>
<dbReference type="EMBL" id="CM039438">
    <property type="protein sequence ID" value="KAI4301743.1"/>
    <property type="molecule type" value="Genomic_DNA"/>
</dbReference>
<accession>A0ACB9KWS8</accession>
<organism evidence="1 2">
    <name type="scientific">Bauhinia variegata</name>
    <name type="common">Purple orchid tree</name>
    <name type="synonym">Phanera variegata</name>
    <dbReference type="NCBI Taxonomy" id="167791"/>
    <lineage>
        <taxon>Eukaryota</taxon>
        <taxon>Viridiplantae</taxon>
        <taxon>Streptophyta</taxon>
        <taxon>Embryophyta</taxon>
        <taxon>Tracheophyta</taxon>
        <taxon>Spermatophyta</taxon>
        <taxon>Magnoliopsida</taxon>
        <taxon>eudicotyledons</taxon>
        <taxon>Gunneridae</taxon>
        <taxon>Pentapetalae</taxon>
        <taxon>rosids</taxon>
        <taxon>fabids</taxon>
        <taxon>Fabales</taxon>
        <taxon>Fabaceae</taxon>
        <taxon>Cercidoideae</taxon>
        <taxon>Cercideae</taxon>
        <taxon>Bauhiniinae</taxon>
        <taxon>Bauhinia</taxon>
    </lineage>
</organism>
<dbReference type="Proteomes" id="UP000828941">
    <property type="component" value="Chromosome 13"/>
</dbReference>
<proteinExistence type="predicted"/>
<keyword evidence="2" id="KW-1185">Reference proteome</keyword>
<sequence>MLETPNGSIISTCTRSLSKMAEIDAIRVGVDLVSAARTNINFLRTVAESHWLHQTPTVTTYPLGIKTWMPLVADLTQPGSKPPMIVPPIDIEWVWFCHALNPASDKEYCETKFSKIISKPAKRMKKPHKSEVVYLIAARQRYKAFLYMLQRLSDESSDPLIPASDITLMWLTHQSYPTIYMEDLKELALENNVKKVTTLWETPKEKDLEETKKLWDRLFNQPYEKAGGEVVLILERFIPVESPVHYWEESDTNVNKKYSFLLDSWQKAWHLYCKFGSRGLIIEYRRRGGNCLKGSSLQDSVTFHWNDLLRAHSLTLEKEICQHVSLVVSITPLVEAPNLLKCVPDRVTDDSGEMISDVFLKMNGYHPQQGRWLSRTVLDHAREGEEVLGGGEAPSAVKWADRIVEIREESCSYVAVSIEKIVATATPKEPVEPCKAAWSFSTGDELVIQRESSLSMSGLSFCLRSQTSPQSLVKLLKRRQMQYQVKKSKCRSEEIQNKVEEKEIEEEEDEEDFLTVVRFTEENPTGKATALVNWKLLVIELLPEEDAVLMLLLCISILRSVSESKAWELCYIPLRYLHPWYWNAGVVMTSDPANQVTRQPALNHSPVEGSDKLYKLGIIS</sequence>